<proteinExistence type="predicted"/>
<dbReference type="AlphaFoldDB" id="A0A7M2WPZ5"/>
<dbReference type="RefSeq" id="WP_206290221.1">
    <property type="nucleotide sequence ID" value="NZ_CP063458.1"/>
</dbReference>
<protein>
    <recommendedName>
        <fullName evidence="5">Nuclear transport factor 2 family protein</fullName>
    </recommendedName>
</protein>
<dbReference type="EMBL" id="CP063458">
    <property type="protein sequence ID" value="QOV87322.1"/>
    <property type="molecule type" value="Genomic_DNA"/>
</dbReference>
<accession>A0A7M2WPZ5</accession>
<evidence type="ECO:0000256" key="1">
    <source>
        <dbReference type="SAM" id="MobiDB-lite"/>
    </source>
</evidence>
<keyword evidence="4" id="KW-1185">Reference proteome</keyword>
<evidence type="ECO:0000313" key="4">
    <source>
        <dbReference type="Proteomes" id="UP000593765"/>
    </source>
</evidence>
<dbReference type="Proteomes" id="UP000593765">
    <property type="component" value="Chromosome"/>
</dbReference>
<evidence type="ECO:0008006" key="5">
    <source>
        <dbReference type="Google" id="ProtNLM"/>
    </source>
</evidence>
<gene>
    <name evidence="3" type="ORF">IPV69_13580</name>
</gene>
<feature type="signal peptide" evidence="2">
    <location>
        <begin position="1"/>
        <end position="27"/>
    </location>
</feature>
<feature type="compositionally biased region" description="Pro residues" evidence="1">
    <location>
        <begin position="136"/>
        <end position="145"/>
    </location>
</feature>
<evidence type="ECO:0000313" key="3">
    <source>
        <dbReference type="EMBL" id="QOV87322.1"/>
    </source>
</evidence>
<feature type="compositionally biased region" description="Low complexity" evidence="1">
    <location>
        <begin position="146"/>
        <end position="161"/>
    </location>
</feature>
<sequence length="161" mass="17405">MSNTANSGRMGVAVVALLALAIAGCQPAEKPSEMTRLTGKESIPVRDDWRQFALSHYAGELLVELTTSNDIRFLEPVMVSATRDVKTGAIELIVFGEVDQTNIRGNRLRNPYAVAWRQTGSGWQVIDRDVQAGRTAPPPPKPFEPAPVIKPATAPATMPTP</sequence>
<feature type="chain" id="PRO_5034853073" description="Nuclear transport factor 2 family protein" evidence="2">
    <location>
        <begin position="28"/>
        <end position="161"/>
    </location>
</feature>
<name>A0A7M2WPZ5_9BACT</name>
<dbReference type="KEGG" id="hbs:IPV69_13580"/>
<feature type="region of interest" description="Disordered" evidence="1">
    <location>
        <begin position="131"/>
        <end position="161"/>
    </location>
</feature>
<keyword evidence="2" id="KW-0732">Signal</keyword>
<organism evidence="3 4">
    <name type="scientific">Humisphaera borealis</name>
    <dbReference type="NCBI Taxonomy" id="2807512"/>
    <lineage>
        <taxon>Bacteria</taxon>
        <taxon>Pseudomonadati</taxon>
        <taxon>Planctomycetota</taxon>
        <taxon>Phycisphaerae</taxon>
        <taxon>Tepidisphaerales</taxon>
        <taxon>Tepidisphaeraceae</taxon>
        <taxon>Humisphaera</taxon>
    </lineage>
</organism>
<evidence type="ECO:0000256" key="2">
    <source>
        <dbReference type="SAM" id="SignalP"/>
    </source>
</evidence>
<reference evidence="3 4" key="1">
    <citation type="submission" date="2020-10" db="EMBL/GenBank/DDBJ databases">
        <title>Wide distribution of Phycisphaera-like planctomycetes from WD2101 soil group in peatlands and genome analysis of the first cultivated representative.</title>
        <authorList>
            <person name="Dedysh S.N."/>
            <person name="Beletsky A.V."/>
            <person name="Ivanova A."/>
            <person name="Kulichevskaya I.S."/>
            <person name="Suzina N.E."/>
            <person name="Philippov D.A."/>
            <person name="Rakitin A.L."/>
            <person name="Mardanov A.V."/>
            <person name="Ravin N.V."/>
        </authorList>
    </citation>
    <scope>NUCLEOTIDE SEQUENCE [LARGE SCALE GENOMIC DNA]</scope>
    <source>
        <strain evidence="3 4">M1803</strain>
    </source>
</reference>